<protein>
    <submittedName>
        <fullName evidence="2">Uncharacterized protein</fullName>
    </submittedName>
</protein>
<evidence type="ECO:0000313" key="2">
    <source>
        <dbReference type="EMBL" id="KAF2256947.1"/>
    </source>
</evidence>
<evidence type="ECO:0000313" key="3">
    <source>
        <dbReference type="Proteomes" id="UP000800094"/>
    </source>
</evidence>
<dbReference type="GeneID" id="54575447"/>
<organism evidence="2 3">
    <name type="scientific">Trematosphaeria pertusa</name>
    <dbReference type="NCBI Taxonomy" id="390896"/>
    <lineage>
        <taxon>Eukaryota</taxon>
        <taxon>Fungi</taxon>
        <taxon>Dikarya</taxon>
        <taxon>Ascomycota</taxon>
        <taxon>Pezizomycotina</taxon>
        <taxon>Dothideomycetes</taxon>
        <taxon>Pleosporomycetidae</taxon>
        <taxon>Pleosporales</taxon>
        <taxon>Massarineae</taxon>
        <taxon>Trematosphaeriaceae</taxon>
        <taxon>Trematosphaeria</taxon>
    </lineage>
</organism>
<proteinExistence type="predicted"/>
<gene>
    <name evidence="2" type="ORF">BU26DRAFT_32556</name>
</gene>
<evidence type="ECO:0000256" key="1">
    <source>
        <dbReference type="SAM" id="MobiDB-lite"/>
    </source>
</evidence>
<dbReference type="AlphaFoldDB" id="A0A6A6J3L9"/>
<keyword evidence="3" id="KW-1185">Reference proteome</keyword>
<reference evidence="2" key="1">
    <citation type="journal article" date="2020" name="Stud. Mycol.">
        <title>101 Dothideomycetes genomes: a test case for predicting lifestyles and emergence of pathogens.</title>
        <authorList>
            <person name="Haridas S."/>
            <person name="Albert R."/>
            <person name="Binder M."/>
            <person name="Bloem J."/>
            <person name="Labutti K."/>
            <person name="Salamov A."/>
            <person name="Andreopoulos B."/>
            <person name="Baker S."/>
            <person name="Barry K."/>
            <person name="Bills G."/>
            <person name="Bluhm B."/>
            <person name="Cannon C."/>
            <person name="Castanera R."/>
            <person name="Culley D."/>
            <person name="Daum C."/>
            <person name="Ezra D."/>
            <person name="Gonzalez J."/>
            <person name="Henrissat B."/>
            <person name="Kuo A."/>
            <person name="Liang C."/>
            <person name="Lipzen A."/>
            <person name="Lutzoni F."/>
            <person name="Magnuson J."/>
            <person name="Mondo S."/>
            <person name="Nolan M."/>
            <person name="Ohm R."/>
            <person name="Pangilinan J."/>
            <person name="Park H.-J."/>
            <person name="Ramirez L."/>
            <person name="Alfaro M."/>
            <person name="Sun H."/>
            <person name="Tritt A."/>
            <person name="Yoshinaga Y."/>
            <person name="Zwiers L.-H."/>
            <person name="Turgeon B."/>
            <person name="Goodwin S."/>
            <person name="Spatafora J."/>
            <person name="Crous P."/>
            <person name="Grigoriev I."/>
        </authorList>
    </citation>
    <scope>NUCLEOTIDE SEQUENCE</scope>
    <source>
        <strain evidence="2">CBS 122368</strain>
    </source>
</reference>
<sequence>MRLRHGKIWSTSAISTHGRREPLNSPRRPSVLTQLVGERLEQTTFPLEHFAHSGSRHSLEVKRLEVNRTPAFAAEAVPHPRRHIANSFLFSTASCMRPNGQSTIIVSNACFSPDFWGSRFSDLSFPACERERSPPALLRLTSRPLIGICNGK</sequence>
<dbReference type="Proteomes" id="UP000800094">
    <property type="component" value="Unassembled WGS sequence"/>
</dbReference>
<name>A0A6A6J3L9_9PLEO</name>
<accession>A0A6A6J3L9</accession>
<feature type="region of interest" description="Disordered" evidence="1">
    <location>
        <begin position="1"/>
        <end position="28"/>
    </location>
</feature>
<dbReference type="RefSeq" id="XP_033691951.1">
    <property type="nucleotide sequence ID" value="XM_033822117.1"/>
</dbReference>
<dbReference type="EMBL" id="ML987189">
    <property type="protein sequence ID" value="KAF2256947.1"/>
    <property type="molecule type" value="Genomic_DNA"/>
</dbReference>